<dbReference type="EMBL" id="ML209449">
    <property type="protein sequence ID" value="TFK58321.1"/>
    <property type="molecule type" value="Genomic_DNA"/>
</dbReference>
<dbReference type="Proteomes" id="UP000308600">
    <property type="component" value="Unassembled WGS sequence"/>
</dbReference>
<evidence type="ECO:0000313" key="1">
    <source>
        <dbReference type="EMBL" id="TFK58321.1"/>
    </source>
</evidence>
<proteinExistence type="predicted"/>
<name>A0ACD2ZY76_9AGAR</name>
<keyword evidence="2" id="KW-1185">Reference proteome</keyword>
<gene>
    <name evidence="1" type="ORF">BDN72DRAFT_914107</name>
</gene>
<sequence length="784" mass="87865">MNLVMQNSQILQRIFDMEYDGWKREGVISYALVCKAWSEPALNVLWHKLEAHNLPHAFRLLSPIKRITREFLSGIYLKGQFFGIAGDAGPRATTRKFAPIPTVLHYVREYSHPVNESLSKSLAFLRSHSPIFPNVQTLYIDPSVTDAAMFLHSSIRNLKIKLPASCSYHDFFRDVGLRAPDVASLSITINPPYWGGYNQGTGIFPITPCEDEVAQLLSGQKCLRELSLPRYWTTTKVIDALSCLDDLETISGNSWYGGHPLESAIFHPLLDFTNQDRGMPALPALQRLSLLTSYVAFNSFLTRWATYQPEFQTRLVELELESQTLECPATLKEVLQGIATCCPAMTTLSISSLHSPLSTSTSDAVPYDFDGQTARTIAPPPEGWTLKSLLPYRVNLATISPLFQLSQLRELELHHDLPAAFSRADLEIIATKFRRLTRLDLFSDPSPVFQSTNSNTQFEEVLLKLEDYTEKYVFDLRTPLRVFGTLCPELRSLSIFLCADSELTEEQSHSLDWSEPSTGSLPGAEWDTGVSLISPFPNLRSLKFGTSPILGSEETLALALGEYVGHDVEMSARGSLYLECRFDSYLDRLTRGGKVPDPIPDHTNRRNGYWKRTEIWKLDANGEPLGEDFAVVVGNNGASLSLGLDFVQPDEFGVKRLPGVFHLWPLNSVVSAELDARYEKWKEFSIGKVGIIRKIHVGCVELTGSRGGGVKGDGEICSNSPATPVGVSKRRWTTYLSERDTVTLEKNRKNVSRMRDLALSGLDLVNFEHNMLGMYFLEQNQYIS</sequence>
<evidence type="ECO:0000313" key="2">
    <source>
        <dbReference type="Proteomes" id="UP000308600"/>
    </source>
</evidence>
<organism evidence="1 2">
    <name type="scientific">Pluteus cervinus</name>
    <dbReference type="NCBI Taxonomy" id="181527"/>
    <lineage>
        <taxon>Eukaryota</taxon>
        <taxon>Fungi</taxon>
        <taxon>Dikarya</taxon>
        <taxon>Basidiomycota</taxon>
        <taxon>Agaricomycotina</taxon>
        <taxon>Agaricomycetes</taxon>
        <taxon>Agaricomycetidae</taxon>
        <taxon>Agaricales</taxon>
        <taxon>Pluteineae</taxon>
        <taxon>Pluteaceae</taxon>
        <taxon>Pluteus</taxon>
    </lineage>
</organism>
<protein>
    <submittedName>
        <fullName evidence="1">Uncharacterized protein</fullName>
    </submittedName>
</protein>
<reference evidence="1 2" key="1">
    <citation type="journal article" date="2019" name="Nat. Ecol. Evol.">
        <title>Megaphylogeny resolves global patterns of mushroom evolution.</title>
        <authorList>
            <person name="Varga T."/>
            <person name="Krizsan K."/>
            <person name="Foldi C."/>
            <person name="Dima B."/>
            <person name="Sanchez-Garcia M."/>
            <person name="Sanchez-Ramirez S."/>
            <person name="Szollosi G.J."/>
            <person name="Szarkandi J.G."/>
            <person name="Papp V."/>
            <person name="Albert L."/>
            <person name="Andreopoulos W."/>
            <person name="Angelini C."/>
            <person name="Antonin V."/>
            <person name="Barry K.W."/>
            <person name="Bougher N.L."/>
            <person name="Buchanan P."/>
            <person name="Buyck B."/>
            <person name="Bense V."/>
            <person name="Catcheside P."/>
            <person name="Chovatia M."/>
            <person name="Cooper J."/>
            <person name="Damon W."/>
            <person name="Desjardin D."/>
            <person name="Finy P."/>
            <person name="Geml J."/>
            <person name="Haridas S."/>
            <person name="Hughes K."/>
            <person name="Justo A."/>
            <person name="Karasinski D."/>
            <person name="Kautmanova I."/>
            <person name="Kiss B."/>
            <person name="Kocsube S."/>
            <person name="Kotiranta H."/>
            <person name="LaButti K.M."/>
            <person name="Lechner B.E."/>
            <person name="Liimatainen K."/>
            <person name="Lipzen A."/>
            <person name="Lukacs Z."/>
            <person name="Mihaltcheva S."/>
            <person name="Morgado L.N."/>
            <person name="Niskanen T."/>
            <person name="Noordeloos M.E."/>
            <person name="Ohm R.A."/>
            <person name="Ortiz-Santana B."/>
            <person name="Ovrebo C."/>
            <person name="Racz N."/>
            <person name="Riley R."/>
            <person name="Savchenko A."/>
            <person name="Shiryaev A."/>
            <person name="Soop K."/>
            <person name="Spirin V."/>
            <person name="Szebenyi C."/>
            <person name="Tomsovsky M."/>
            <person name="Tulloss R.E."/>
            <person name="Uehling J."/>
            <person name="Grigoriev I.V."/>
            <person name="Vagvolgyi C."/>
            <person name="Papp T."/>
            <person name="Martin F.M."/>
            <person name="Miettinen O."/>
            <person name="Hibbett D.S."/>
            <person name="Nagy L.G."/>
        </authorList>
    </citation>
    <scope>NUCLEOTIDE SEQUENCE [LARGE SCALE GENOMIC DNA]</scope>
    <source>
        <strain evidence="1 2">NL-1719</strain>
    </source>
</reference>
<accession>A0ACD2ZY76</accession>